<comment type="similarity">
    <text evidence="1">Belongs to the CCZ1 family.</text>
</comment>
<dbReference type="GO" id="GO:0016192">
    <property type="term" value="P:vesicle-mediated transport"/>
    <property type="evidence" value="ECO:0007669"/>
    <property type="project" value="InterPro"/>
</dbReference>
<evidence type="ECO:0000313" key="3">
    <source>
        <dbReference type="EnsemblPlants" id="TuG1812G0500000500.01.T03"/>
    </source>
</evidence>
<dbReference type="Proteomes" id="UP000015106">
    <property type="component" value="Chromosome 5"/>
</dbReference>
<keyword evidence="4" id="KW-1185">Reference proteome</keyword>
<reference evidence="3" key="3">
    <citation type="submission" date="2022-06" db="UniProtKB">
        <authorList>
            <consortium name="EnsemblPlants"/>
        </authorList>
    </citation>
    <scope>IDENTIFICATION</scope>
</reference>
<evidence type="ECO:0000256" key="1">
    <source>
        <dbReference type="ARBA" id="ARBA00005352"/>
    </source>
</evidence>
<dbReference type="PANTHER" id="PTHR13056:SF0">
    <property type="entry name" value="VACUOLAR FUSION PROTEIN CCZ1 HOMOLOG-RELATED"/>
    <property type="match status" value="1"/>
</dbReference>
<evidence type="ECO:0000313" key="4">
    <source>
        <dbReference type="Proteomes" id="UP000015106"/>
    </source>
</evidence>
<proteinExistence type="inferred from homology"/>
<feature type="domain" description="CCZ1/INTU/HSP4 first Longin" evidence="2">
    <location>
        <begin position="15"/>
        <end position="124"/>
    </location>
</feature>
<dbReference type="Gramene" id="TuG1812G0500000500.01.T03">
    <property type="protein sequence ID" value="TuG1812G0500000500.01.T03"/>
    <property type="gene ID" value="TuG1812G0500000500.01"/>
</dbReference>
<protein>
    <recommendedName>
        <fullName evidence="2">CCZ1/INTU/HSP4 first Longin domain-containing protein</fullName>
    </recommendedName>
</protein>
<organism evidence="3 4">
    <name type="scientific">Triticum urartu</name>
    <name type="common">Red wild einkorn</name>
    <name type="synonym">Crithodium urartu</name>
    <dbReference type="NCBI Taxonomy" id="4572"/>
    <lineage>
        <taxon>Eukaryota</taxon>
        <taxon>Viridiplantae</taxon>
        <taxon>Streptophyta</taxon>
        <taxon>Embryophyta</taxon>
        <taxon>Tracheophyta</taxon>
        <taxon>Spermatophyta</taxon>
        <taxon>Magnoliopsida</taxon>
        <taxon>Liliopsida</taxon>
        <taxon>Poales</taxon>
        <taxon>Poaceae</taxon>
        <taxon>BOP clade</taxon>
        <taxon>Pooideae</taxon>
        <taxon>Triticodae</taxon>
        <taxon>Triticeae</taxon>
        <taxon>Triticinae</taxon>
        <taxon>Triticum</taxon>
    </lineage>
</organism>
<accession>A0A8R7UE26</accession>
<gene>
    <name evidence="3" type="primary">LOC125507776</name>
</gene>
<dbReference type="InterPro" id="IPR043987">
    <property type="entry name" value="CCZ1/INTU/HSP4_longin_1"/>
</dbReference>
<reference evidence="3" key="2">
    <citation type="submission" date="2018-03" db="EMBL/GenBank/DDBJ databases">
        <title>The Triticum urartu genome reveals the dynamic nature of wheat genome evolution.</title>
        <authorList>
            <person name="Ling H."/>
            <person name="Ma B."/>
            <person name="Shi X."/>
            <person name="Liu H."/>
            <person name="Dong L."/>
            <person name="Sun H."/>
            <person name="Cao Y."/>
            <person name="Gao Q."/>
            <person name="Zheng S."/>
            <person name="Li Y."/>
            <person name="Yu Y."/>
            <person name="Du H."/>
            <person name="Qi M."/>
            <person name="Li Y."/>
            <person name="Yu H."/>
            <person name="Cui Y."/>
            <person name="Wang N."/>
            <person name="Chen C."/>
            <person name="Wu H."/>
            <person name="Zhao Y."/>
            <person name="Zhang J."/>
            <person name="Li Y."/>
            <person name="Zhou W."/>
            <person name="Zhang B."/>
            <person name="Hu W."/>
            <person name="Eijk M."/>
            <person name="Tang J."/>
            <person name="Witsenboer H."/>
            <person name="Zhao S."/>
            <person name="Li Z."/>
            <person name="Zhang A."/>
            <person name="Wang D."/>
            <person name="Liang C."/>
        </authorList>
    </citation>
    <scope>NUCLEOTIDE SEQUENCE [LARGE SCALE GENOMIC DNA]</scope>
    <source>
        <strain evidence="3">cv. G1812</strain>
    </source>
</reference>
<dbReference type="InterPro" id="IPR013176">
    <property type="entry name" value="Ccz1"/>
</dbReference>
<evidence type="ECO:0000259" key="2">
    <source>
        <dbReference type="Pfam" id="PF19031"/>
    </source>
</evidence>
<dbReference type="PANTHER" id="PTHR13056">
    <property type="entry name" value="VACUOLAR FUSION PROTEIN CCZ1 HOMOLOG-RELATED"/>
    <property type="match status" value="1"/>
</dbReference>
<dbReference type="AlphaFoldDB" id="A0A8R7UE26"/>
<dbReference type="Pfam" id="PF19031">
    <property type="entry name" value="Intu_longin_1"/>
    <property type="match status" value="1"/>
</dbReference>
<dbReference type="EnsemblPlants" id="TuG1812G0500000500.01.T03">
    <property type="protein sequence ID" value="TuG1812G0500000500.01.T03"/>
    <property type="gene ID" value="TuG1812G0500000500.01"/>
</dbReference>
<reference evidence="4" key="1">
    <citation type="journal article" date="2013" name="Nature">
        <title>Draft genome of the wheat A-genome progenitor Triticum urartu.</title>
        <authorList>
            <person name="Ling H.Q."/>
            <person name="Zhao S."/>
            <person name="Liu D."/>
            <person name="Wang J."/>
            <person name="Sun H."/>
            <person name="Zhang C."/>
            <person name="Fan H."/>
            <person name="Li D."/>
            <person name="Dong L."/>
            <person name="Tao Y."/>
            <person name="Gao C."/>
            <person name="Wu H."/>
            <person name="Li Y."/>
            <person name="Cui Y."/>
            <person name="Guo X."/>
            <person name="Zheng S."/>
            <person name="Wang B."/>
            <person name="Yu K."/>
            <person name="Liang Q."/>
            <person name="Yang W."/>
            <person name="Lou X."/>
            <person name="Chen J."/>
            <person name="Feng M."/>
            <person name="Jian J."/>
            <person name="Zhang X."/>
            <person name="Luo G."/>
            <person name="Jiang Y."/>
            <person name="Liu J."/>
            <person name="Wang Z."/>
            <person name="Sha Y."/>
            <person name="Zhang B."/>
            <person name="Wu H."/>
            <person name="Tang D."/>
            <person name="Shen Q."/>
            <person name="Xue P."/>
            <person name="Zou S."/>
            <person name="Wang X."/>
            <person name="Liu X."/>
            <person name="Wang F."/>
            <person name="Yang Y."/>
            <person name="An X."/>
            <person name="Dong Z."/>
            <person name="Zhang K."/>
            <person name="Zhang X."/>
            <person name="Luo M.C."/>
            <person name="Dvorak J."/>
            <person name="Tong Y."/>
            <person name="Wang J."/>
            <person name="Yang H."/>
            <person name="Li Z."/>
            <person name="Wang D."/>
            <person name="Zhang A."/>
            <person name="Wang J."/>
        </authorList>
    </citation>
    <scope>NUCLEOTIDE SEQUENCE</scope>
    <source>
        <strain evidence="4">cv. G1812</strain>
    </source>
</reference>
<dbReference type="GO" id="GO:0035658">
    <property type="term" value="C:Mon1-Ccz1 complex"/>
    <property type="evidence" value="ECO:0007669"/>
    <property type="project" value="InterPro"/>
</dbReference>
<sequence length="325" mass="36344">MGLSSAAEIDGAQLCIFDLRRGQQEGQELDKILFFHPADCPILLQLSVIGLCEGIITFTRIFSPEDDCEVIESDKHCHVFYQAEPDIWMVLVVQKIKDNESTLRFGALQGILKESHSLFAMFHGPIRTLLDRQPSAEFARGHLHTFITDYLSDFSVGKKLQLPTYRDSLTERGTVQMLTVSREVALEVQSLTTVLGSCLRNVICQSVVLFEDLLVSTTLPMDDTLNLYTYAILRLTPSALSSNGNSWSYLRKGGYVNADTTLSSANGAASAERPLQREKLSKGKDGFVAADFVTTEIRGAVPLNPILWFHQAEERMYLCVYQHKN</sequence>
<name>A0A8R7UE26_TRIUA</name>